<dbReference type="InterPro" id="IPR001789">
    <property type="entry name" value="Sig_transdc_resp-reg_receiver"/>
</dbReference>
<dbReference type="AlphaFoldDB" id="A0A5A9GWG9"/>
<dbReference type="GO" id="GO:0000160">
    <property type="term" value="P:phosphorelay signal transduction system"/>
    <property type="evidence" value="ECO:0007669"/>
    <property type="project" value="InterPro"/>
</dbReference>
<dbReference type="EMBL" id="VTTN01000001">
    <property type="protein sequence ID" value="KAA0597914.1"/>
    <property type="molecule type" value="Genomic_DNA"/>
</dbReference>
<dbReference type="InterPro" id="IPR050595">
    <property type="entry name" value="Bact_response_regulator"/>
</dbReference>
<dbReference type="Gene3D" id="3.40.50.2300">
    <property type="match status" value="1"/>
</dbReference>
<dbReference type="Proteomes" id="UP000324927">
    <property type="component" value="Unassembled WGS sequence"/>
</dbReference>
<evidence type="ECO:0000313" key="4">
    <source>
        <dbReference type="EMBL" id="KAA0597914.1"/>
    </source>
</evidence>
<dbReference type="PANTHER" id="PTHR44591:SF3">
    <property type="entry name" value="RESPONSE REGULATORY DOMAIN-CONTAINING PROTEIN"/>
    <property type="match status" value="1"/>
</dbReference>
<evidence type="ECO:0000313" key="5">
    <source>
        <dbReference type="Proteomes" id="UP000324927"/>
    </source>
</evidence>
<gene>
    <name evidence="4" type="ORF">FZ942_02120</name>
</gene>
<keyword evidence="5" id="KW-1185">Reference proteome</keyword>
<dbReference type="SMART" id="SM00448">
    <property type="entry name" value="REC"/>
    <property type="match status" value="1"/>
</dbReference>
<evidence type="ECO:0000259" key="3">
    <source>
        <dbReference type="PROSITE" id="PS50110"/>
    </source>
</evidence>
<protein>
    <submittedName>
        <fullName evidence="4">Response regulator</fullName>
    </submittedName>
</protein>
<comment type="caution">
    <text evidence="4">The sequence shown here is derived from an EMBL/GenBank/DDBJ whole genome shotgun (WGS) entry which is preliminary data.</text>
</comment>
<keyword evidence="1 2" id="KW-0597">Phosphoprotein</keyword>
<dbReference type="OrthoDB" id="9786548at2"/>
<accession>A0A5A9GWG9</accession>
<dbReference type="PANTHER" id="PTHR44591">
    <property type="entry name" value="STRESS RESPONSE REGULATOR PROTEIN 1"/>
    <property type="match status" value="1"/>
</dbReference>
<dbReference type="PROSITE" id="PS50110">
    <property type="entry name" value="RESPONSE_REGULATORY"/>
    <property type="match status" value="1"/>
</dbReference>
<sequence>MTAGASPPGVAQAKGRGVVSDRSAEGVAAGRTEAPFDALSVLVVEDESFTRMVLAKMLGTLGVKAVHQAADGESGLAAVAAHSPDLVLCDVEMQPMDGFGFVRALRASADSRQRSLPVLFMSGRVDDDRKAQAQDSGADAVLAKPVTPASLRDALGIGLRAIELKAGQPA</sequence>
<dbReference type="InterPro" id="IPR011006">
    <property type="entry name" value="CheY-like_superfamily"/>
</dbReference>
<reference evidence="4 5" key="1">
    <citation type="submission" date="2019-08" db="EMBL/GenBank/DDBJ databases">
        <authorList>
            <person name="Grouzdev D."/>
            <person name="Tikhonova E."/>
            <person name="Kravchenko I."/>
        </authorList>
    </citation>
    <scope>NUCLEOTIDE SEQUENCE [LARGE SCALE GENOMIC DNA]</scope>
    <source>
        <strain evidence="4 5">59b</strain>
    </source>
</reference>
<name>A0A5A9GWG9_AZOLI</name>
<dbReference type="CDD" id="cd17546">
    <property type="entry name" value="REC_hyHK_CKI1_RcsC-like"/>
    <property type="match status" value="1"/>
</dbReference>
<organism evidence="4 5">
    <name type="scientific">Azospirillum lipoferum</name>
    <dbReference type="NCBI Taxonomy" id="193"/>
    <lineage>
        <taxon>Bacteria</taxon>
        <taxon>Pseudomonadati</taxon>
        <taxon>Pseudomonadota</taxon>
        <taxon>Alphaproteobacteria</taxon>
        <taxon>Rhodospirillales</taxon>
        <taxon>Azospirillaceae</taxon>
        <taxon>Azospirillum</taxon>
    </lineage>
</organism>
<proteinExistence type="predicted"/>
<feature type="domain" description="Response regulatory" evidence="3">
    <location>
        <begin position="40"/>
        <end position="159"/>
    </location>
</feature>
<dbReference type="Pfam" id="PF00072">
    <property type="entry name" value="Response_reg"/>
    <property type="match status" value="1"/>
</dbReference>
<feature type="modified residue" description="4-aspartylphosphate" evidence="2">
    <location>
        <position position="90"/>
    </location>
</feature>
<dbReference type="SUPFAM" id="SSF52172">
    <property type="entry name" value="CheY-like"/>
    <property type="match status" value="1"/>
</dbReference>
<evidence type="ECO:0000256" key="2">
    <source>
        <dbReference type="PROSITE-ProRule" id="PRU00169"/>
    </source>
</evidence>
<evidence type="ECO:0000256" key="1">
    <source>
        <dbReference type="ARBA" id="ARBA00022553"/>
    </source>
</evidence>